<gene>
    <name evidence="2" type="ORF">rCG_63052</name>
</gene>
<dbReference type="AlphaFoldDB" id="A6MGS4"/>
<dbReference type="EMBL" id="DS030743">
    <property type="protein sequence ID" value="EDL82669.1"/>
    <property type="molecule type" value="Genomic_DNA"/>
</dbReference>
<evidence type="ECO:0000313" key="3">
    <source>
        <dbReference type="Proteomes" id="UP000234681"/>
    </source>
</evidence>
<name>A6MGS4_RAT</name>
<protein>
    <submittedName>
        <fullName evidence="2">RCG63052</fullName>
    </submittedName>
</protein>
<dbReference type="Proteomes" id="UP000234681">
    <property type="component" value="Unassembled WGS sequence"/>
</dbReference>
<sequence>MTPAAQLTTSLWLKLKQITQLPVIKHLGGSSPPWWPQGRRSQQVLDPSSLGPAFLPTSSQFSPEELRDIAGLKTTTKSKTKHQPATRTNVGILAPIVKALRMRLEDDRDWKIRTFYKNLFKNCCGLLLR</sequence>
<organism evidence="2 3">
    <name type="scientific">Rattus norvegicus</name>
    <name type="common">Rat</name>
    <dbReference type="NCBI Taxonomy" id="10116"/>
    <lineage>
        <taxon>Eukaryota</taxon>
        <taxon>Metazoa</taxon>
        <taxon>Chordata</taxon>
        <taxon>Craniata</taxon>
        <taxon>Vertebrata</taxon>
        <taxon>Euteleostomi</taxon>
        <taxon>Mammalia</taxon>
        <taxon>Eutheria</taxon>
        <taxon>Euarchontoglires</taxon>
        <taxon>Glires</taxon>
        <taxon>Rodentia</taxon>
        <taxon>Myomorpha</taxon>
        <taxon>Muroidea</taxon>
        <taxon>Muridae</taxon>
        <taxon>Murinae</taxon>
        <taxon>Rattus</taxon>
    </lineage>
</organism>
<reference evidence="3" key="1">
    <citation type="submission" date="2005-06" db="EMBL/GenBank/DDBJ databases">
        <authorList>
            <person name="Mural R.J."/>
            <person name="Li P.W."/>
            <person name="Adams M.D."/>
            <person name="Amanatides P.G."/>
            <person name="Baden-Tillson H."/>
            <person name="Barnstead M."/>
            <person name="Chin S.H."/>
            <person name="Dew I."/>
            <person name="Evans C.A."/>
            <person name="Ferriera S."/>
            <person name="Flanigan M."/>
            <person name="Fosler C."/>
            <person name="Glodek A."/>
            <person name="Gu Z."/>
            <person name="Holt R.A."/>
            <person name="Jennings D."/>
            <person name="Kraft C.L."/>
            <person name="Lu F."/>
            <person name="Nguyen T."/>
            <person name="Nusskern D.R."/>
            <person name="Pfannkoch C.M."/>
            <person name="Sitter C."/>
            <person name="Sutton G.G."/>
            <person name="Venter J.C."/>
            <person name="Wang Z."/>
            <person name="Woodage T."/>
            <person name="Zheng X.H."/>
            <person name="Zhong F."/>
        </authorList>
    </citation>
    <scope>NUCLEOTIDE SEQUENCE [LARGE SCALE GENOMIC DNA]</scope>
    <source>
        <strain>BN</strain>
        <strain evidence="3">Sprague-Dawley</strain>
    </source>
</reference>
<proteinExistence type="predicted"/>
<evidence type="ECO:0000256" key="1">
    <source>
        <dbReference type="SAM" id="MobiDB-lite"/>
    </source>
</evidence>
<feature type="region of interest" description="Disordered" evidence="1">
    <location>
        <begin position="31"/>
        <end position="62"/>
    </location>
</feature>
<evidence type="ECO:0000313" key="2">
    <source>
        <dbReference type="EMBL" id="EDL82669.1"/>
    </source>
</evidence>
<accession>A6MGS4</accession>